<dbReference type="AlphaFoldDB" id="A0AAN8Y2E6"/>
<feature type="region of interest" description="Disordered" evidence="1">
    <location>
        <begin position="1"/>
        <end position="23"/>
    </location>
</feature>
<comment type="caution">
    <text evidence="2">The sequence shown here is derived from an EMBL/GenBank/DDBJ whole genome shotgun (WGS) entry which is preliminary data.</text>
</comment>
<accession>A0AAN8Y2E6</accession>
<reference evidence="2 3" key="1">
    <citation type="submission" date="2024-02" db="EMBL/GenBank/DDBJ databases">
        <title>de novo genome assembly of Solanum bulbocastanum strain 11H21.</title>
        <authorList>
            <person name="Hosaka A.J."/>
        </authorList>
    </citation>
    <scope>NUCLEOTIDE SEQUENCE [LARGE SCALE GENOMIC DNA]</scope>
    <source>
        <tissue evidence="2">Young leaves</tissue>
    </source>
</reference>
<dbReference type="EMBL" id="JBANQN010000011">
    <property type="protein sequence ID" value="KAK6776591.1"/>
    <property type="molecule type" value="Genomic_DNA"/>
</dbReference>
<evidence type="ECO:0000256" key="1">
    <source>
        <dbReference type="SAM" id="MobiDB-lite"/>
    </source>
</evidence>
<feature type="compositionally biased region" description="Low complexity" evidence="1">
    <location>
        <begin position="1"/>
        <end position="11"/>
    </location>
</feature>
<organism evidence="2 3">
    <name type="scientific">Solanum bulbocastanum</name>
    <name type="common">Wild potato</name>
    <dbReference type="NCBI Taxonomy" id="147425"/>
    <lineage>
        <taxon>Eukaryota</taxon>
        <taxon>Viridiplantae</taxon>
        <taxon>Streptophyta</taxon>
        <taxon>Embryophyta</taxon>
        <taxon>Tracheophyta</taxon>
        <taxon>Spermatophyta</taxon>
        <taxon>Magnoliopsida</taxon>
        <taxon>eudicotyledons</taxon>
        <taxon>Gunneridae</taxon>
        <taxon>Pentapetalae</taxon>
        <taxon>asterids</taxon>
        <taxon>lamiids</taxon>
        <taxon>Solanales</taxon>
        <taxon>Solanaceae</taxon>
        <taxon>Solanoideae</taxon>
        <taxon>Solaneae</taxon>
        <taxon>Solanum</taxon>
    </lineage>
</organism>
<dbReference type="Proteomes" id="UP001371456">
    <property type="component" value="Unassembled WGS sequence"/>
</dbReference>
<proteinExistence type="predicted"/>
<protein>
    <submittedName>
        <fullName evidence="2">Uncharacterized protein</fullName>
    </submittedName>
</protein>
<gene>
    <name evidence="2" type="ORF">RDI58_027592</name>
</gene>
<evidence type="ECO:0000313" key="3">
    <source>
        <dbReference type="Proteomes" id="UP001371456"/>
    </source>
</evidence>
<evidence type="ECO:0000313" key="2">
    <source>
        <dbReference type="EMBL" id="KAK6776591.1"/>
    </source>
</evidence>
<sequence>MEIQKSSMQPPKRSRRRRSTPST</sequence>
<keyword evidence="3" id="KW-1185">Reference proteome</keyword>
<feature type="compositionally biased region" description="Basic residues" evidence="1">
    <location>
        <begin position="12"/>
        <end position="23"/>
    </location>
</feature>
<name>A0AAN8Y2E6_SOLBU</name>